<keyword evidence="2" id="KW-0472">Membrane</keyword>
<evidence type="ECO:0000256" key="1">
    <source>
        <dbReference type="SAM" id="MobiDB-lite"/>
    </source>
</evidence>
<keyword evidence="4" id="KW-1185">Reference proteome</keyword>
<dbReference type="EMBL" id="SADE01000004">
    <property type="protein sequence ID" value="RVU34101.1"/>
    <property type="molecule type" value="Genomic_DNA"/>
</dbReference>
<keyword evidence="2" id="KW-0812">Transmembrane</keyword>
<dbReference type="AlphaFoldDB" id="A0A3S2Y0I3"/>
<organism evidence="3 4">
    <name type="scientific">Hwanghaeella grinnelliae</name>
    <dbReference type="NCBI Taxonomy" id="2500179"/>
    <lineage>
        <taxon>Bacteria</taxon>
        <taxon>Pseudomonadati</taxon>
        <taxon>Pseudomonadota</taxon>
        <taxon>Alphaproteobacteria</taxon>
        <taxon>Rhodospirillales</taxon>
        <taxon>Rhodospirillaceae</taxon>
        <taxon>Hwanghaeella</taxon>
    </lineage>
</organism>
<proteinExistence type="predicted"/>
<feature type="transmembrane region" description="Helical" evidence="2">
    <location>
        <begin position="187"/>
        <end position="207"/>
    </location>
</feature>
<evidence type="ECO:0000313" key="3">
    <source>
        <dbReference type="EMBL" id="RVU34101.1"/>
    </source>
</evidence>
<feature type="region of interest" description="Disordered" evidence="1">
    <location>
        <begin position="1"/>
        <end position="99"/>
    </location>
</feature>
<feature type="compositionally biased region" description="Basic and acidic residues" evidence="1">
    <location>
        <begin position="1"/>
        <end position="30"/>
    </location>
</feature>
<name>A0A3S2Y0I3_9PROT</name>
<accession>A0A3S2Y0I3</accession>
<evidence type="ECO:0000313" key="4">
    <source>
        <dbReference type="Proteomes" id="UP000287447"/>
    </source>
</evidence>
<dbReference type="RefSeq" id="WP_127768131.1">
    <property type="nucleotide sequence ID" value="NZ_SADE01000004.1"/>
</dbReference>
<sequence length="258" mass="27887">MEKIREALAKARMDKSFRDQHPVADEERTAADGAGTEFGTTLGQQDAPYIGQSPMNDLPEEPASPKVLPADKAESLSTSTEGPGTALTKDASSSITGEAHDDVPVQSVETNAQAVAPVTADKVEGGYQSKTASVPEEGAVPNPPLLDVDESALEEGAGREESRAQRDDDAPALVQKRTWSRRDTRRLLAAVFLGALLIVWGVHKFYYPLNSYFDGVTEIVDQYRAWLSAAVDPYIEQALDGLADAWMSALETVRELIK</sequence>
<protein>
    <submittedName>
        <fullName evidence="3">Uncharacterized protein</fullName>
    </submittedName>
</protein>
<gene>
    <name evidence="3" type="ORF">EOI86_23585</name>
</gene>
<keyword evidence="2" id="KW-1133">Transmembrane helix</keyword>
<comment type="caution">
    <text evidence="3">The sequence shown here is derived from an EMBL/GenBank/DDBJ whole genome shotgun (WGS) entry which is preliminary data.</text>
</comment>
<dbReference type="Proteomes" id="UP000287447">
    <property type="component" value="Unassembled WGS sequence"/>
</dbReference>
<reference evidence="4" key="1">
    <citation type="submission" date="2019-01" db="EMBL/GenBank/DDBJ databases">
        <title>Gri0909 isolated from a small marine red alga.</title>
        <authorList>
            <person name="Kim J."/>
            <person name="Jeong S.E."/>
            <person name="Jeon C.O."/>
        </authorList>
    </citation>
    <scope>NUCLEOTIDE SEQUENCE [LARGE SCALE GENOMIC DNA]</scope>
    <source>
        <strain evidence="4">Gri0909</strain>
    </source>
</reference>
<evidence type="ECO:0000256" key="2">
    <source>
        <dbReference type="SAM" id="Phobius"/>
    </source>
</evidence>